<gene>
    <name evidence="2" type="ORF">V1633_04540</name>
</gene>
<dbReference type="SUPFAM" id="SSF53850">
    <property type="entry name" value="Periplasmic binding protein-like II"/>
    <property type="match status" value="1"/>
</dbReference>
<reference evidence="2 3" key="1">
    <citation type="submission" date="2024-01" db="EMBL/GenBank/DDBJ databases">
        <title>Genome insights into Plantactinospora sonchi sp. nov.</title>
        <authorList>
            <person name="Wang L."/>
        </authorList>
    </citation>
    <scope>NUCLEOTIDE SEQUENCE [LARGE SCALE GENOMIC DNA]</scope>
    <source>
        <strain evidence="2 3">NEAU-QY2</strain>
    </source>
</reference>
<name>A0ABU7RMM9_9ACTN</name>
<evidence type="ECO:0000313" key="3">
    <source>
        <dbReference type="Proteomes" id="UP001332243"/>
    </source>
</evidence>
<evidence type="ECO:0000256" key="1">
    <source>
        <dbReference type="SAM" id="SignalP"/>
    </source>
</evidence>
<dbReference type="Proteomes" id="UP001332243">
    <property type="component" value="Unassembled WGS sequence"/>
</dbReference>
<dbReference type="PANTHER" id="PTHR43649:SF16">
    <property type="entry name" value="SUGAR-BINDING LIPOPROTEIN"/>
    <property type="match status" value="1"/>
</dbReference>
<dbReference type="PANTHER" id="PTHR43649">
    <property type="entry name" value="ARABINOSE-BINDING PROTEIN-RELATED"/>
    <property type="match status" value="1"/>
</dbReference>
<dbReference type="InterPro" id="IPR006059">
    <property type="entry name" value="SBP"/>
</dbReference>
<feature type="signal peptide" evidence="1">
    <location>
        <begin position="1"/>
        <end position="19"/>
    </location>
</feature>
<sequence>MTSTRTRLLALALAGATLALVPGCGGSNSESSGPASITVAGMPTSRHPEELNNFNRNISEFTKANPDVKVVGDEATFDVRTFQALLAGGKLPTVFYVPFTEMQGLIARRQVADITSAIGADSVVSRINPAILKVTKDASDHVYGVPIQAYSMGLFYNRDLFRKAGLDPDKPPTTWEEVRAAAKAIQTATGVQGFASMTKDNTGGWVLTAMSYANGSTIASADGRNATVDNNATRSVLEFYRSLRWEDNTFGSNFLTGYNDTTKAFAGGKIGMFVQGADAYKVVVSNMGMKPDDFGIAPLPQGPQGLGTLGGGTVAIINPRASAAETRAAIKWLEFVNFRKYDSEAEAVADAKAKVADKQPVGDPALPLFDQATTDRYLGWVKDYVNVPRQNYAAYFATAQTLALVPEPPAKAQETYGTLDTVVQAVLTRQDADIDALLKDAQRKVQAIIDAG</sequence>
<keyword evidence="3" id="KW-1185">Reference proteome</keyword>
<dbReference type="EMBL" id="JAZGQK010000003">
    <property type="protein sequence ID" value="MEE6257759.1"/>
    <property type="molecule type" value="Genomic_DNA"/>
</dbReference>
<evidence type="ECO:0000313" key="2">
    <source>
        <dbReference type="EMBL" id="MEE6257759.1"/>
    </source>
</evidence>
<dbReference type="Pfam" id="PF01547">
    <property type="entry name" value="SBP_bac_1"/>
    <property type="match status" value="1"/>
</dbReference>
<feature type="chain" id="PRO_5045648431" evidence="1">
    <location>
        <begin position="20"/>
        <end position="452"/>
    </location>
</feature>
<protein>
    <submittedName>
        <fullName evidence="2">Extracellular solute-binding protein</fullName>
    </submittedName>
</protein>
<dbReference type="InterPro" id="IPR050490">
    <property type="entry name" value="Bact_solute-bd_prot1"/>
</dbReference>
<comment type="caution">
    <text evidence="2">The sequence shown here is derived from an EMBL/GenBank/DDBJ whole genome shotgun (WGS) entry which is preliminary data.</text>
</comment>
<proteinExistence type="predicted"/>
<dbReference type="Gene3D" id="3.40.190.10">
    <property type="entry name" value="Periplasmic binding protein-like II"/>
    <property type="match status" value="1"/>
</dbReference>
<organism evidence="2 3">
    <name type="scientific">Plantactinospora sonchi</name>
    <dbReference type="NCBI Taxonomy" id="1544735"/>
    <lineage>
        <taxon>Bacteria</taxon>
        <taxon>Bacillati</taxon>
        <taxon>Actinomycetota</taxon>
        <taxon>Actinomycetes</taxon>
        <taxon>Micromonosporales</taxon>
        <taxon>Micromonosporaceae</taxon>
        <taxon>Plantactinospora</taxon>
    </lineage>
</organism>
<keyword evidence="1" id="KW-0732">Signal</keyword>
<accession>A0ABU7RMM9</accession>